<evidence type="ECO:0000256" key="7">
    <source>
        <dbReference type="ARBA" id="ARBA00022679"/>
    </source>
</evidence>
<dbReference type="HAMAP" id="MF_00409">
    <property type="entry name" value="LpxK"/>
    <property type="match status" value="1"/>
</dbReference>
<keyword evidence="10 13" id="KW-0067">ATP-binding</keyword>
<keyword evidence="8 13" id="KW-0547">Nucleotide-binding</keyword>
<dbReference type="NCBIfam" id="NF001892">
    <property type="entry name" value="PRK00652.1-5"/>
    <property type="match status" value="1"/>
</dbReference>
<gene>
    <name evidence="13" type="primary">lpxK</name>
    <name evidence="15" type="ORF">V3I05_05905</name>
</gene>
<dbReference type="PANTHER" id="PTHR42724:SF1">
    <property type="entry name" value="TETRAACYLDISACCHARIDE 4'-KINASE, MITOCHONDRIAL-RELATED"/>
    <property type="match status" value="1"/>
</dbReference>
<dbReference type="InterPro" id="IPR003758">
    <property type="entry name" value="LpxK"/>
</dbReference>
<keyword evidence="14" id="KW-0812">Transmembrane</keyword>
<keyword evidence="5 13" id="KW-0444">Lipid biosynthesis</keyword>
<reference evidence="15 16" key="1">
    <citation type="submission" date="2024-02" db="EMBL/GenBank/DDBJ databases">
        <title>Genome and pathogenicity analysis of Helicobacter mastomyrinus isolated from mice.</title>
        <authorList>
            <person name="Zhu L."/>
        </authorList>
    </citation>
    <scope>NUCLEOTIDE SEQUENCE [LARGE SCALE GENOMIC DNA]</scope>
    <source>
        <strain evidence="15 16">Hm-17</strain>
    </source>
</reference>
<evidence type="ECO:0000313" key="16">
    <source>
        <dbReference type="Proteomes" id="UP001434737"/>
    </source>
</evidence>
<evidence type="ECO:0000256" key="6">
    <source>
        <dbReference type="ARBA" id="ARBA00022556"/>
    </source>
</evidence>
<evidence type="ECO:0000256" key="10">
    <source>
        <dbReference type="ARBA" id="ARBA00022840"/>
    </source>
</evidence>
<protein>
    <recommendedName>
        <fullName evidence="4 13">Tetraacyldisaccharide 4'-kinase</fullName>
        <ecNumber evidence="3 13">2.7.1.130</ecNumber>
    </recommendedName>
    <alternativeName>
        <fullName evidence="12 13">Lipid A 4'-kinase</fullName>
    </alternativeName>
</protein>
<evidence type="ECO:0000256" key="3">
    <source>
        <dbReference type="ARBA" id="ARBA00012071"/>
    </source>
</evidence>
<proteinExistence type="inferred from homology"/>
<organism evidence="15 16">
    <name type="scientific">Helicobacter mastomyrinus</name>
    <dbReference type="NCBI Taxonomy" id="287948"/>
    <lineage>
        <taxon>Bacteria</taxon>
        <taxon>Pseudomonadati</taxon>
        <taxon>Campylobacterota</taxon>
        <taxon>Epsilonproteobacteria</taxon>
        <taxon>Campylobacterales</taxon>
        <taxon>Helicobacteraceae</taxon>
        <taxon>Helicobacter</taxon>
    </lineage>
</organism>
<keyword evidence="14" id="KW-1133">Transmembrane helix</keyword>
<dbReference type="GO" id="GO:0009029">
    <property type="term" value="F:lipid-A 4'-kinase activity"/>
    <property type="evidence" value="ECO:0007669"/>
    <property type="project" value="UniProtKB-EC"/>
</dbReference>
<keyword evidence="7 13" id="KW-0808">Transferase</keyword>
<evidence type="ECO:0000256" key="2">
    <source>
        <dbReference type="ARBA" id="ARBA00004870"/>
    </source>
</evidence>
<keyword evidence="14" id="KW-0472">Membrane</keyword>
<evidence type="ECO:0000256" key="5">
    <source>
        <dbReference type="ARBA" id="ARBA00022516"/>
    </source>
</evidence>
<comment type="function">
    <text evidence="1 13">Transfers the gamma-phosphate of ATP to the 4'-position of a tetraacyldisaccharide 1-phosphate intermediate (termed DS-1-P) to form tetraacyldisaccharide 1,4'-bis-phosphate (lipid IVA).</text>
</comment>
<accession>A0ABZ3F5B2</accession>
<name>A0ABZ3F5B2_9HELI</name>
<keyword evidence="6 13" id="KW-0441">Lipid A biosynthesis</keyword>
<dbReference type="EMBL" id="CP145316">
    <property type="protein sequence ID" value="XAM17224.1"/>
    <property type="molecule type" value="Genomic_DNA"/>
</dbReference>
<evidence type="ECO:0000256" key="8">
    <source>
        <dbReference type="ARBA" id="ARBA00022741"/>
    </source>
</evidence>
<dbReference type="Proteomes" id="UP001434737">
    <property type="component" value="Chromosome"/>
</dbReference>
<evidence type="ECO:0000256" key="12">
    <source>
        <dbReference type="ARBA" id="ARBA00029757"/>
    </source>
</evidence>
<keyword evidence="9 13" id="KW-0418">Kinase</keyword>
<feature type="transmembrane region" description="Helical" evidence="14">
    <location>
        <begin position="13"/>
        <end position="35"/>
    </location>
</feature>
<comment type="catalytic activity">
    <reaction evidence="13">
        <text>a lipid A disaccharide + ATP = a lipid IVA + ADP + H(+)</text>
        <dbReference type="Rhea" id="RHEA:67840"/>
        <dbReference type="ChEBI" id="CHEBI:15378"/>
        <dbReference type="ChEBI" id="CHEBI:30616"/>
        <dbReference type="ChEBI" id="CHEBI:176343"/>
        <dbReference type="ChEBI" id="CHEBI:176425"/>
        <dbReference type="ChEBI" id="CHEBI:456216"/>
        <dbReference type="EC" id="2.7.1.130"/>
    </reaction>
</comment>
<evidence type="ECO:0000256" key="14">
    <source>
        <dbReference type="SAM" id="Phobius"/>
    </source>
</evidence>
<evidence type="ECO:0000256" key="11">
    <source>
        <dbReference type="ARBA" id="ARBA00023098"/>
    </source>
</evidence>
<evidence type="ECO:0000256" key="4">
    <source>
        <dbReference type="ARBA" id="ARBA00016436"/>
    </source>
</evidence>
<evidence type="ECO:0000313" key="15">
    <source>
        <dbReference type="EMBL" id="XAM17224.1"/>
    </source>
</evidence>
<feature type="binding site" evidence="13">
    <location>
        <begin position="56"/>
        <end position="63"/>
    </location>
    <ligand>
        <name>ATP</name>
        <dbReference type="ChEBI" id="CHEBI:30616"/>
    </ligand>
</feature>
<evidence type="ECO:0000256" key="13">
    <source>
        <dbReference type="HAMAP-Rule" id="MF_00409"/>
    </source>
</evidence>
<dbReference type="EC" id="2.7.1.130" evidence="3 13"/>
<dbReference type="Pfam" id="PF02606">
    <property type="entry name" value="LpxK"/>
    <property type="match status" value="1"/>
</dbReference>
<dbReference type="RefSeq" id="WP_343352958.1">
    <property type="nucleotide sequence ID" value="NZ_CP145316.1"/>
</dbReference>
<dbReference type="PANTHER" id="PTHR42724">
    <property type="entry name" value="TETRAACYLDISACCHARIDE 4'-KINASE"/>
    <property type="match status" value="1"/>
</dbReference>
<comment type="pathway">
    <text evidence="2 13">Glycolipid biosynthesis; lipid IV(A) biosynthesis; lipid IV(A) from (3R)-3-hydroxytetradecanoyl-[acyl-carrier-protein] and UDP-N-acetyl-alpha-D-glucosamine: step 6/6.</text>
</comment>
<comment type="similarity">
    <text evidence="13">Belongs to the LpxK family.</text>
</comment>
<keyword evidence="11 13" id="KW-0443">Lipid metabolism</keyword>
<sequence length="316" mass="35785">MRWIDSYFYNPNIWQKCLSITLLPVSLLYGICALIRRKCGKFYDFSLPIVSLGNLVVGGSGKTPFIIETARHFEKVAIVSRGYKRASKGLVVVSEWGEIRVSQLESGDEPYLLARELKNASVIVCKDRKKAIEKAKQMGAKVVFLDDGFRFAFKKLNIVLIPLLKPYFSLCLPSGMYREIPSAYKAADILVREGIDYTREVNIESPSQRMLLLTAIANPARLDEFLPDVVGKITLSDHARFDKAFLEQAISQYNATSLLVTSKDEVKLLDYGLPLSMMRLKLTIKPDILESIRTYIECFDSPVDLQDSKPNQKERV</sequence>
<dbReference type="NCBIfam" id="TIGR00682">
    <property type="entry name" value="lpxK"/>
    <property type="match status" value="1"/>
</dbReference>
<keyword evidence="16" id="KW-1185">Reference proteome</keyword>
<evidence type="ECO:0000256" key="9">
    <source>
        <dbReference type="ARBA" id="ARBA00022777"/>
    </source>
</evidence>
<evidence type="ECO:0000256" key="1">
    <source>
        <dbReference type="ARBA" id="ARBA00002274"/>
    </source>
</evidence>